<evidence type="ECO:0000256" key="1">
    <source>
        <dbReference type="SAM" id="MobiDB-lite"/>
    </source>
</evidence>
<accession>A0ABV9B8K1</accession>
<feature type="region of interest" description="Disordered" evidence="1">
    <location>
        <begin position="88"/>
        <end position="116"/>
    </location>
</feature>
<protein>
    <submittedName>
        <fullName evidence="2">Uncharacterized protein</fullName>
    </submittedName>
</protein>
<sequence length="116" mass="12481">MAGRRFLPATAAACRAQLAAPAMQFGDDDRTLAWAYRTSVLREVVMYAAYQAYAHTARGNDPAEARLRTTDKNARARAADLGLDLTLGPSDCARLDTGTRPPGRIRPAPCATSSRT</sequence>
<reference evidence="3" key="1">
    <citation type="journal article" date="2019" name="Int. J. Syst. Evol. Microbiol.">
        <title>The Global Catalogue of Microorganisms (GCM) 10K type strain sequencing project: providing services to taxonomists for standard genome sequencing and annotation.</title>
        <authorList>
            <consortium name="The Broad Institute Genomics Platform"/>
            <consortium name="The Broad Institute Genome Sequencing Center for Infectious Disease"/>
            <person name="Wu L."/>
            <person name="Ma J."/>
        </authorList>
    </citation>
    <scope>NUCLEOTIDE SEQUENCE [LARGE SCALE GENOMIC DNA]</scope>
    <source>
        <strain evidence="3">CGMCC 4.7177</strain>
    </source>
</reference>
<comment type="caution">
    <text evidence="2">The sequence shown here is derived from an EMBL/GenBank/DDBJ whole genome shotgun (WGS) entry which is preliminary data.</text>
</comment>
<name>A0ABV9B8K1_9ACTN</name>
<gene>
    <name evidence="2" type="ORF">ACFPIH_55390</name>
</gene>
<proteinExistence type="predicted"/>
<dbReference type="RefSeq" id="WP_381187667.1">
    <property type="nucleotide sequence ID" value="NZ_JBHSFK010000084.1"/>
</dbReference>
<evidence type="ECO:0000313" key="2">
    <source>
        <dbReference type="EMBL" id="MFC4508477.1"/>
    </source>
</evidence>
<dbReference type="Proteomes" id="UP001595839">
    <property type="component" value="Unassembled WGS sequence"/>
</dbReference>
<organism evidence="2 3">
    <name type="scientific">Streptomyces vulcanius</name>
    <dbReference type="NCBI Taxonomy" id="1441876"/>
    <lineage>
        <taxon>Bacteria</taxon>
        <taxon>Bacillati</taxon>
        <taxon>Actinomycetota</taxon>
        <taxon>Actinomycetes</taxon>
        <taxon>Kitasatosporales</taxon>
        <taxon>Streptomycetaceae</taxon>
        <taxon>Streptomyces</taxon>
    </lineage>
</organism>
<keyword evidence="3" id="KW-1185">Reference proteome</keyword>
<evidence type="ECO:0000313" key="3">
    <source>
        <dbReference type="Proteomes" id="UP001595839"/>
    </source>
</evidence>
<dbReference type="EMBL" id="JBHSFK010000084">
    <property type="protein sequence ID" value="MFC4508477.1"/>
    <property type="molecule type" value="Genomic_DNA"/>
</dbReference>